<dbReference type="NCBIfam" id="NF041043">
    <property type="entry name" value="BPSS1780_fam"/>
    <property type="match status" value="1"/>
</dbReference>
<keyword evidence="1" id="KW-1133">Transmembrane helix</keyword>
<organism evidence="2 3">
    <name type="scientific">Zemynaea arenosa</name>
    <dbReference type="NCBI Taxonomy" id="2561931"/>
    <lineage>
        <taxon>Bacteria</taxon>
        <taxon>Pseudomonadati</taxon>
        <taxon>Pseudomonadota</taxon>
        <taxon>Betaproteobacteria</taxon>
        <taxon>Burkholderiales</taxon>
        <taxon>Oxalobacteraceae</taxon>
        <taxon>Telluria group</taxon>
        <taxon>Zemynaea</taxon>
    </lineage>
</organism>
<protein>
    <recommendedName>
        <fullName evidence="4">DUF2189 domain-containing protein</fullName>
    </recommendedName>
</protein>
<dbReference type="InterPro" id="IPR047798">
    <property type="entry name" value="BPSS1780-like"/>
</dbReference>
<keyword evidence="3" id="KW-1185">Reference proteome</keyword>
<comment type="caution">
    <text evidence="2">The sequence shown here is derived from an EMBL/GenBank/DDBJ whole genome shotgun (WGS) entry which is preliminary data.</text>
</comment>
<dbReference type="EMBL" id="SPVF01000275">
    <property type="protein sequence ID" value="TFW10619.1"/>
    <property type="molecule type" value="Genomic_DNA"/>
</dbReference>
<name>A0A4Y9RSU6_9BURK</name>
<accession>A0A4Y9RSU6</accession>
<feature type="transmembrane region" description="Helical" evidence="1">
    <location>
        <begin position="95"/>
        <end position="119"/>
    </location>
</feature>
<dbReference type="RefSeq" id="WP_135209594.1">
    <property type="nucleotide sequence ID" value="NZ_SPVF01000275.1"/>
</dbReference>
<sequence>MTDSPISSLPAGTGWQWFKQGVALFRRQPGALTTILFINLMASSIVSSLPIIGPIVVLMFVPSMAMAIMQACALIDQNRRVDLRVLGTGFRKPALPRLVGVGLVYLLVSLAMASLAFMMSDHEAMRKVLEQVRSNSPQQVDTSALTPLVGMSFANMAILTALAFAAPLTAWQQMGVGKAVFYSVFATLRAFKVFLVLLLGWLVTMIVSVQLVVFVFSLLSPFAGLVIGMWLGTIFLLLLQCALYAGYRQVFGVPQLG</sequence>
<dbReference type="Proteomes" id="UP000298438">
    <property type="component" value="Unassembled WGS sequence"/>
</dbReference>
<reference evidence="2 3" key="1">
    <citation type="submission" date="2019-03" db="EMBL/GenBank/DDBJ databases">
        <title>Draft Genome Sequence of Massilia arenosa sp. nov., a Novel Massilia Species Isolated from a Sandy-loam Maize Soil.</title>
        <authorList>
            <person name="Raths R."/>
            <person name="Peta V."/>
            <person name="Bucking H."/>
        </authorList>
    </citation>
    <scope>NUCLEOTIDE SEQUENCE [LARGE SCALE GENOMIC DNA]</scope>
    <source>
        <strain evidence="2 3">MC02</strain>
    </source>
</reference>
<dbReference type="OrthoDB" id="5298483at2"/>
<feature type="transmembrane region" description="Helical" evidence="1">
    <location>
        <begin position="193"/>
        <end position="216"/>
    </location>
</feature>
<keyword evidence="1" id="KW-0812">Transmembrane</keyword>
<evidence type="ECO:0008006" key="4">
    <source>
        <dbReference type="Google" id="ProtNLM"/>
    </source>
</evidence>
<feature type="transmembrane region" description="Helical" evidence="1">
    <location>
        <begin position="222"/>
        <end position="247"/>
    </location>
</feature>
<evidence type="ECO:0000313" key="3">
    <source>
        <dbReference type="Proteomes" id="UP000298438"/>
    </source>
</evidence>
<evidence type="ECO:0000256" key="1">
    <source>
        <dbReference type="SAM" id="Phobius"/>
    </source>
</evidence>
<keyword evidence="1" id="KW-0472">Membrane</keyword>
<feature type="transmembrane region" description="Helical" evidence="1">
    <location>
        <begin position="153"/>
        <end position="172"/>
    </location>
</feature>
<gene>
    <name evidence="2" type="ORF">E4L96_23195</name>
</gene>
<dbReference type="AlphaFoldDB" id="A0A4Y9RSU6"/>
<proteinExistence type="predicted"/>
<evidence type="ECO:0000313" key="2">
    <source>
        <dbReference type="EMBL" id="TFW10619.1"/>
    </source>
</evidence>